<evidence type="ECO:0000256" key="2">
    <source>
        <dbReference type="PROSITE-ProRule" id="PRU00708"/>
    </source>
</evidence>
<dbReference type="OrthoDB" id="1881423at2759"/>
<dbReference type="PROSITE" id="PS51375">
    <property type="entry name" value="PPR"/>
    <property type="match status" value="3"/>
</dbReference>
<dbReference type="Pfam" id="PF13041">
    <property type="entry name" value="PPR_2"/>
    <property type="match status" value="2"/>
</dbReference>
<evidence type="ECO:0000256" key="1">
    <source>
        <dbReference type="ARBA" id="ARBA00022737"/>
    </source>
</evidence>
<dbReference type="NCBIfam" id="TIGR00756">
    <property type="entry name" value="PPR"/>
    <property type="match status" value="3"/>
</dbReference>
<dbReference type="Pfam" id="PF01535">
    <property type="entry name" value="PPR"/>
    <property type="match status" value="4"/>
</dbReference>
<dbReference type="Pfam" id="PF20431">
    <property type="entry name" value="E_motif"/>
    <property type="match status" value="1"/>
</dbReference>
<evidence type="ECO:0000313" key="3">
    <source>
        <dbReference type="EMBL" id="KAF9587082.1"/>
    </source>
</evidence>
<keyword evidence="4" id="KW-1185">Reference proteome</keyword>
<proteinExistence type="predicted"/>
<dbReference type="PANTHER" id="PTHR47926:SF449">
    <property type="entry name" value="PENTATRICOPEPTIDE REPEAT-CONTAINING PROTEIN"/>
    <property type="match status" value="1"/>
</dbReference>
<feature type="repeat" description="PPR" evidence="2">
    <location>
        <begin position="290"/>
        <end position="324"/>
    </location>
</feature>
<protein>
    <recommendedName>
        <fullName evidence="5">Pentatricopeptide repeat-containing protein</fullName>
    </recommendedName>
</protein>
<dbReference type="AlphaFoldDB" id="A0A835GWD1"/>
<name>A0A835GWD1_9MAGN</name>
<dbReference type="InterPro" id="IPR002885">
    <property type="entry name" value="PPR_rpt"/>
</dbReference>
<dbReference type="InterPro" id="IPR046960">
    <property type="entry name" value="PPR_At4g14850-like_plant"/>
</dbReference>
<dbReference type="InterPro" id="IPR011990">
    <property type="entry name" value="TPR-like_helical_dom_sf"/>
</dbReference>
<reference evidence="3 4" key="1">
    <citation type="submission" date="2020-10" db="EMBL/GenBank/DDBJ databases">
        <title>The Coptis chinensis genome and diversification of protoberbering-type alkaloids.</title>
        <authorList>
            <person name="Wang B."/>
            <person name="Shu S."/>
            <person name="Song C."/>
            <person name="Liu Y."/>
        </authorList>
    </citation>
    <scope>NUCLEOTIDE SEQUENCE [LARGE SCALE GENOMIC DNA]</scope>
    <source>
        <strain evidence="3">HL-2020</strain>
        <tissue evidence="3">Leaf</tissue>
    </source>
</reference>
<dbReference type="Gene3D" id="1.25.40.10">
    <property type="entry name" value="Tetratricopeptide repeat domain"/>
    <property type="match status" value="4"/>
</dbReference>
<gene>
    <name evidence="3" type="ORF">IFM89_039690</name>
</gene>
<dbReference type="FunFam" id="1.25.40.10:FF:000090">
    <property type="entry name" value="Pentatricopeptide repeat-containing protein, chloroplastic"/>
    <property type="match status" value="1"/>
</dbReference>
<organism evidence="3 4">
    <name type="scientific">Coptis chinensis</name>
    <dbReference type="NCBI Taxonomy" id="261450"/>
    <lineage>
        <taxon>Eukaryota</taxon>
        <taxon>Viridiplantae</taxon>
        <taxon>Streptophyta</taxon>
        <taxon>Embryophyta</taxon>
        <taxon>Tracheophyta</taxon>
        <taxon>Spermatophyta</taxon>
        <taxon>Magnoliopsida</taxon>
        <taxon>Ranunculales</taxon>
        <taxon>Ranunculaceae</taxon>
        <taxon>Coptidoideae</taxon>
        <taxon>Coptis</taxon>
    </lineage>
</organism>
<sequence length="508" mass="56386">MSSLISNSIISIIGGGKLDRPDEYALANALKAAPLVSIHGRKIHAVVVKLGFCRFTILMTALMNFNLKCGNLDGATKVFDDMPDRDVVSWTSMIVGYTQHHRYKHSLDALRSMIAASVVPNGYSFSGALTACSRLQALSQGQQIHAFVLTSGALPVDTVVQNSLLHMYLRCHCIEHARNLFDSAMDKRNIIAWNDMMSGHLQCGQGDETLRLFALMASQAVKPDDFSYAICTDACASLPSMQQGSQIHACILKNGFQSDLVIVNALVNMYGKCGCIDSAKLVFDVSPSKDRLLWTTMISALSTNGKVKEVLALFEQMRTLNIKPDEVTYLVVLSACSHGSLVGHGCQYFRLMAEDSSITVSQEHYSCMVDLLCRSGYLLEAFGFIKQMPLKPGIRVWSTYLGFCRMHGNIELAQIAADQLLELDSKNLSQFVSLSNIYASECNWNETMKIRDLMKSNHIKKEPGCSWIELKSGLHVFLATVQSHYDINEILLTLNRLMNMCWIECCVE</sequence>
<dbReference type="InterPro" id="IPR046848">
    <property type="entry name" value="E_motif"/>
</dbReference>
<feature type="repeat" description="PPR" evidence="2">
    <location>
        <begin position="86"/>
        <end position="120"/>
    </location>
</feature>
<dbReference type="FunFam" id="1.25.40.10:FF:000285">
    <property type="entry name" value="Pentatricopeptide repeat-containing protein, chloroplastic"/>
    <property type="match status" value="1"/>
</dbReference>
<comment type="caution">
    <text evidence="3">The sequence shown here is derived from an EMBL/GenBank/DDBJ whole genome shotgun (WGS) entry which is preliminary data.</text>
</comment>
<dbReference type="EMBL" id="JADFTS010000053">
    <property type="protein sequence ID" value="KAF9587082.1"/>
    <property type="molecule type" value="Genomic_DNA"/>
</dbReference>
<dbReference type="GO" id="GO:0009451">
    <property type="term" value="P:RNA modification"/>
    <property type="evidence" value="ECO:0007669"/>
    <property type="project" value="InterPro"/>
</dbReference>
<dbReference type="Proteomes" id="UP000631114">
    <property type="component" value="Unassembled WGS sequence"/>
</dbReference>
<evidence type="ECO:0008006" key="5">
    <source>
        <dbReference type="Google" id="ProtNLM"/>
    </source>
</evidence>
<accession>A0A835GWD1</accession>
<evidence type="ECO:0000313" key="4">
    <source>
        <dbReference type="Proteomes" id="UP000631114"/>
    </source>
</evidence>
<keyword evidence="1" id="KW-0677">Repeat</keyword>
<dbReference type="GO" id="GO:0003723">
    <property type="term" value="F:RNA binding"/>
    <property type="evidence" value="ECO:0007669"/>
    <property type="project" value="InterPro"/>
</dbReference>
<dbReference type="PANTHER" id="PTHR47926">
    <property type="entry name" value="PENTATRICOPEPTIDE REPEAT-CONTAINING PROTEIN"/>
    <property type="match status" value="1"/>
</dbReference>
<feature type="repeat" description="PPR" evidence="2">
    <location>
        <begin position="189"/>
        <end position="223"/>
    </location>
</feature>